<evidence type="ECO:0000256" key="1">
    <source>
        <dbReference type="ARBA" id="ARBA00008857"/>
    </source>
</evidence>
<protein>
    <submittedName>
        <fullName evidence="6">Site-specific integrase</fullName>
    </submittedName>
</protein>
<dbReference type="RefSeq" id="WP_048721187.1">
    <property type="nucleotide sequence ID" value="NZ_JARPWY010000066.1"/>
</dbReference>
<dbReference type="GO" id="GO:0015074">
    <property type="term" value="P:DNA integration"/>
    <property type="evidence" value="ECO:0007669"/>
    <property type="project" value="UniProtKB-KW"/>
</dbReference>
<dbReference type="InterPro" id="IPR010998">
    <property type="entry name" value="Integrase_recombinase_N"/>
</dbReference>
<dbReference type="InterPro" id="IPR004107">
    <property type="entry name" value="Integrase_SAM-like_N"/>
</dbReference>
<name>A0ABD5FCX8_ENTAV</name>
<evidence type="ECO:0000256" key="3">
    <source>
        <dbReference type="ARBA" id="ARBA00023125"/>
    </source>
</evidence>
<proteinExistence type="inferred from homology"/>
<keyword evidence="2" id="KW-0229">DNA integration</keyword>
<evidence type="ECO:0000256" key="4">
    <source>
        <dbReference type="ARBA" id="ARBA00023172"/>
    </source>
</evidence>
<dbReference type="GO" id="GO:0006310">
    <property type="term" value="P:DNA recombination"/>
    <property type="evidence" value="ECO:0007669"/>
    <property type="project" value="UniProtKB-KW"/>
</dbReference>
<dbReference type="SUPFAM" id="SSF56349">
    <property type="entry name" value="DNA breaking-rejoining enzymes"/>
    <property type="match status" value="1"/>
</dbReference>
<evidence type="ECO:0000313" key="6">
    <source>
        <dbReference type="EMBL" id="MDT2516119.1"/>
    </source>
</evidence>
<sequence length="410" mass="47809">MTKRKRELTGTVEDLGNGKYKLRVLVGYYENGNPNRKSKNVAAKNLRKAYALLDEWIEEFEDAGINNADLLTITFGQFINQFWEKEAKVNLEPKTFHNYKKHLENRFIDKFEYLPLRDIKPYMIKEIIINAKRINTKDPGRNSEKPLSRFTKKQMLYAIGNVFMVAQEEYGLIKSNPTHSVKIPKESGVKRNVQEPYSEEEINLMLTAAFTESDMVKAIVLTAFISGARQGEIVALEEKDIDFENQKIIFHQRISEVDSKSEIVLLPGLKNGDDKKEISGPTFLFDALKVLIKENKKIRWKLNVKKLDHYFIFDTKQDGTLPRGSYLYKKFKRFTKRHGLRHIRFHDIRHTSATYLLSNPEMTAKELQERLGHRDFNTTMNIYGHALKKQKDTATKSFEKFEELSTKSLK</sequence>
<dbReference type="InterPro" id="IPR050090">
    <property type="entry name" value="Tyrosine_recombinase_XerCD"/>
</dbReference>
<dbReference type="Pfam" id="PF00589">
    <property type="entry name" value="Phage_integrase"/>
    <property type="match status" value="1"/>
</dbReference>
<dbReference type="Gene3D" id="1.10.443.10">
    <property type="entry name" value="Intergrase catalytic core"/>
    <property type="match status" value="1"/>
</dbReference>
<comment type="caution">
    <text evidence="6">The sequence shown here is derived from an EMBL/GenBank/DDBJ whole genome shotgun (WGS) entry which is preliminary data.</text>
</comment>
<dbReference type="Proteomes" id="UP001264335">
    <property type="component" value="Unassembled WGS sequence"/>
</dbReference>
<evidence type="ECO:0000256" key="2">
    <source>
        <dbReference type="ARBA" id="ARBA00022908"/>
    </source>
</evidence>
<organism evidence="6 7">
    <name type="scientific">Enterococcus avium</name>
    <name type="common">Streptococcus avium</name>
    <dbReference type="NCBI Taxonomy" id="33945"/>
    <lineage>
        <taxon>Bacteria</taxon>
        <taxon>Bacillati</taxon>
        <taxon>Bacillota</taxon>
        <taxon>Bacilli</taxon>
        <taxon>Lactobacillales</taxon>
        <taxon>Enterococcaceae</taxon>
        <taxon>Enterococcus</taxon>
    </lineage>
</organism>
<dbReference type="InterPro" id="IPR013762">
    <property type="entry name" value="Integrase-like_cat_sf"/>
</dbReference>
<evidence type="ECO:0000313" key="7">
    <source>
        <dbReference type="Proteomes" id="UP001264335"/>
    </source>
</evidence>
<comment type="similarity">
    <text evidence="1">Belongs to the 'phage' integrase family.</text>
</comment>
<dbReference type="EMBL" id="JARPWY010000066">
    <property type="protein sequence ID" value="MDT2516119.1"/>
    <property type="molecule type" value="Genomic_DNA"/>
</dbReference>
<dbReference type="Pfam" id="PF14659">
    <property type="entry name" value="Phage_int_SAM_3"/>
    <property type="match status" value="1"/>
</dbReference>
<keyword evidence="4" id="KW-0233">DNA recombination</keyword>
<dbReference type="InterPro" id="IPR002104">
    <property type="entry name" value="Integrase_catalytic"/>
</dbReference>
<dbReference type="CDD" id="cd01189">
    <property type="entry name" value="INT_ICEBs1_C_like"/>
    <property type="match status" value="1"/>
</dbReference>
<keyword evidence="3" id="KW-0238">DNA-binding</keyword>
<dbReference type="GO" id="GO:0003677">
    <property type="term" value="F:DNA binding"/>
    <property type="evidence" value="ECO:0007669"/>
    <property type="project" value="UniProtKB-KW"/>
</dbReference>
<dbReference type="PANTHER" id="PTHR30349">
    <property type="entry name" value="PHAGE INTEGRASE-RELATED"/>
    <property type="match status" value="1"/>
</dbReference>
<evidence type="ECO:0000259" key="5">
    <source>
        <dbReference type="PROSITE" id="PS51898"/>
    </source>
</evidence>
<reference evidence="6 7" key="1">
    <citation type="submission" date="2023-03" db="EMBL/GenBank/DDBJ databases">
        <authorList>
            <person name="Shen W."/>
            <person name="Cai J."/>
        </authorList>
    </citation>
    <scope>NUCLEOTIDE SEQUENCE [LARGE SCALE GENOMIC DNA]</scope>
    <source>
        <strain evidence="6 7">Y2</strain>
    </source>
</reference>
<dbReference type="InterPro" id="IPR011010">
    <property type="entry name" value="DNA_brk_join_enz"/>
</dbReference>
<dbReference type="PROSITE" id="PS51898">
    <property type="entry name" value="TYR_RECOMBINASE"/>
    <property type="match status" value="1"/>
</dbReference>
<dbReference type="PANTHER" id="PTHR30349:SF64">
    <property type="entry name" value="PROPHAGE INTEGRASE INTD-RELATED"/>
    <property type="match status" value="1"/>
</dbReference>
<accession>A0ABD5FCX8</accession>
<gene>
    <name evidence="6" type="ORF">P7D79_17985</name>
</gene>
<feature type="domain" description="Tyr recombinase" evidence="5">
    <location>
        <begin position="192"/>
        <end position="396"/>
    </location>
</feature>
<dbReference type="Gene3D" id="1.10.150.130">
    <property type="match status" value="1"/>
</dbReference>
<dbReference type="AlphaFoldDB" id="A0ABD5FCX8"/>